<dbReference type="EMBL" id="SUNJ01012067">
    <property type="protein sequence ID" value="TPP58380.1"/>
    <property type="molecule type" value="Genomic_DNA"/>
</dbReference>
<feature type="region of interest" description="Disordered" evidence="1">
    <location>
        <begin position="48"/>
        <end position="72"/>
    </location>
</feature>
<dbReference type="OrthoDB" id="6247591at2759"/>
<feature type="region of interest" description="Disordered" evidence="1">
    <location>
        <begin position="319"/>
        <end position="352"/>
    </location>
</feature>
<sequence length="801" mass="90139">MSQVSGSQRPLFRVKSRAEPPNTTAENMSVSREVVKDKLTELDKPLRRCSMSTPNNMSVVQRLHSSQSERTDSTKKLVSNILSKFVIPYGQVSHSREANSVFEDCFGKTKICIAQTEAPRRCSVNYMFPRKTELEFVHTLMTRPAEMGMDFSGDSSEPDLVQTIFAPNCYSKQAIRFDKKLYQIDVANSRVATLSSLSGAAVLSSDQRALEFLQNTQNRIRRQQVTLFKEAEKLISTFIADPKRVLNETELKPAVKSSGSADKVQFIIEEPDLDAQDLRWEMNSLHFSTDATSSESDEEGPTPEEIDYLAKQIRKAEGTRFKRKLRIHRHRNEEESGGVPKPPPPNPLGHSKRALMRSHTTVPSGLCAHGTSNIGSSVSLVSAAHQSSNAPGGRNGKPKETPNSGLPFNLLSLTGQLSWLVSEYLERGSSTYQWASDLIHSISKMSVTRSTWLNVHQQLRETTELLYANRGCGPRPAVPASVSAKGEVAWTNIQAAFQAIQMGDANAATVTAETARQLLSSANAKTGKQLTNLVSLFEKKFHLAYVCDLVLWRAHKVLFATQDLSEGDASVPQLTDFCIRLLQVRLDQANVQNWSPELIDLILRWIDEEIDGKSINTSPETDRYFLNELHLFKKSVQRFQNLVKNIIKSEFTSDEYLFSIRKEEPLPNVVSSGDNLSMSRSSSSHSLHCHPHLHHHGQGGHQQDLRPLDADRCSHTYAALIKQIHDHAMSQRPLSYFAIRALYDIAVELGCDIDWNKRLETLQTELAKAYEDWEQLFKIRFRTEYYDQIIGGIPKRQSRIT</sequence>
<keyword evidence="3" id="KW-1185">Reference proteome</keyword>
<name>A0A504YKN5_FASGI</name>
<feature type="region of interest" description="Disordered" evidence="1">
    <location>
        <begin position="1"/>
        <end position="32"/>
    </location>
</feature>
<comment type="caution">
    <text evidence="2">The sequence shown here is derived from an EMBL/GenBank/DDBJ whole genome shotgun (WGS) entry which is preliminary data.</text>
</comment>
<feature type="compositionally biased region" description="Basic residues" evidence="1">
    <location>
        <begin position="321"/>
        <end position="330"/>
    </location>
</feature>
<feature type="region of interest" description="Disordered" evidence="1">
    <location>
        <begin position="671"/>
        <end position="706"/>
    </location>
</feature>
<evidence type="ECO:0000256" key="1">
    <source>
        <dbReference type="SAM" id="MobiDB-lite"/>
    </source>
</evidence>
<feature type="region of interest" description="Disordered" evidence="1">
    <location>
        <begin position="380"/>
        <end position="405"/>
    </location>
</feature>
<proteinExistence type="predicted"/>
<dbReference type="AlphaFoldDB" id="A0A504YKN5"/>
<organism evidence="2 3">
    <name type="scientific">Fasciola gigantica</name>
    <name type="common">Giant liver fluke</name>
    <dbReference type="NCBI Taxonomy" id="46835"/>
    <lineage>
        <taxon>Eukaryota</taxon>
        <taxon>Metazoa</taxon>
        <taxon>Spiralia</taxon>
        <taxon>Lophotrochozoa</taxon>
        <taxon>Platyhelminthes</taxon>
        <taxon>Trematoda</taxon>
        <taxon>Digenea</taxon>
        <taxon>Plagiorchiida</taxon>
        <taxon>Echinostomata</taxon>
        <taxon>Echinostomatoidea</taxon>
        <taxon>Fasciolidae</taxon>
        <taxon>Fasciola</taxon>
    </lineage>
</organism>
<feature type="compositionally biased region" description="Low complexity" evidence="1">
    <location>
        <begin position="671"/>
        <end position="686"/>
    </location>
</feature>
<protein>
    <submittedName>
        <fullName evidence="2">Uncharacterized protein</fullName>
    </submittedName>
</protein>
<gene>
    <name evidence="2" type="ORF">FGIG_00101</name>
</gene>
<accession>A0A504YKN5</accession>
<feature type="compositionally biased region" description="Polar residues" evidence="1">
    <location>
        <begin position="50"/>
        <end position="66"/>
    </location>
</feature>
<feature type="compositionally biased region" description="Polar residues" evidence="1">
    <location>
        <begin position="21"/>
        <end position="30"/>
    </location>
</feature>
<feature type="compositionally biased region" description="Basic residues" evidence="1">
    <location>
        <begin position="687"/>
        <end position="698"/>
    </location>
</feature>
<evidence type="ECO:0000313" key="3">
    <source>
        <dbReference type="Proteomes" id="UP000316759"/>
    </source>
</evidence>
<evidence type="ECO:0000313" key="2">
    <source>
        <dbReference type="EMBL" id="TPP58380.1"/>
    </source>
</evidence>
<reference evidence="2 3" key="1">
    <citation type="submission" date="2019-04" db="EMBL/GenBank/DDBJ databases">
        <title>Annotation for the trematode Fasciola gigantica.</title>
        <authorList>
            <person name="Choi Y.-J."/>
        </authorList>
    </citation>
    <scope>NUCLEOTIDE SEQUENCE [LARGE SCALE GENOMIC DNA]</scope>
    <source>
        <strain evidence="2">Uganda_cow_1</strain>
    </source>
</reference>
<feature type="compositionally biased region" description="Polar residues" evidence="1">
    <location>
        <begin position="380"/>
        <end position="390"/>
    </location>
</feature>
<dbReference type="Proteomes" id="UP000316759">
    <property type="component" value="Unassembled WGS sequence"/>
</dbReference>